<evidence type="ECO:0000256" key="3">
    <source>
        <dbReference type="ARBA" id="ARBA00022691"/>
    </source>
</evidence>
<dbReference type="EC" id="2.5.1.25" evidence="1"/>
<dbReference type="InterPro" id="IPR039262">
    <property type="entry name" value="DTWD2/TAPT"/>
</dbReference>
<dbReference type="PANTHER" id="PTHR21392:SF1">
    <property type="entry name" value="TRNA-URIDINE AMINOCARBOXYPROPYLTRANSFERASE"/>
    <property type="match status" value="1"/>
</dbReference>
<organism evidence="6 7">
    <name type="scientific">Marinomonas aquiplantarum</name>
    <dbReference type="NCBI Taxonomy" id="491951"/>
    <lineage>
        <taxon>Bacteria</taxon>
        <taxon>Pseudomonadati</taxon>
        <taxon>Pseudomonadota</taxon>
        <taxon>Gammaproteobacteria</taxon>
        <taxon>Oceanospirillales</taxon>
        <taxon>Oceanospirillaceae</taxon>
        <taxon>Marinomonas</taxon>
    </lineage>
</organism>
<feature type="domain" description="DTW" evidence="5">
    <location>
        <begin position="1"/>
        <end position="149"/>
    </location>
</feature>
<dbReference type="Proteomes" id="UP000252086">
    <property type="component" value="Unassembled WGS sequence"/>
</dbReference>
<name>A0A366CUE8_9GAMM</name>
<evidence type="ECO:0000259" key="5">
    <source>
        <dbReference type="SMART" id="SM01144"/>
    </source>
</evidence>
<dbReference type="Pfam" id="PF03942">
    <property type="entry name" value="DTW"/>
    <property type="match status" value="1"/>
</dbReference>
<dbReference type="SMART" id="SM01144">
    <property type="entry name" value="DTW"/>
    <property type="match status" value="1"/>
</dbReference>
<dbReference type="GO" id="GO:0008033">
    <property type="term" value="P:tRNA processing"/>
    <property type="evidence" value="ECO:0007669"/>
    <property type="project" value="UniProtKB-KW"/>
</dbReference>
<dbReference type="AlphaFoldDB" id="A0A366CUE8"/>
<evidence type="ECO:0000256" key="1">
    <source>
        <dbReference type="ARBA" id="ARBA00012386"/>
    </source>
</evidence>
<dbReference type="PANTHER" id="PTHR21392">
    <property type="entry name" value="TRNA-URIDINE AMINOCARBOXYPROPYLTRANSFERASE 2"/>
    <property type="match status" value="1"/>
</dbReference>
<proteinExistence type="predicted"/>
<dbReference type="GO" id="GO:0016432">
    <property type="term" value="F:tRNA-uridine aminocarboxypropyltransferase activity"/>
    <property type="evidence" value="ECO:0007669"/>
    <property type="project" value="UniProtKB-EC"/>
</dbReference>
<dbReference type="InterPro" id="IPR005636">
    <property type="entry name" value="DTW"/>
</dbReference>
<protein>
    <recommendedName>
        <fullName evidence="1">tRNA-uridine aminocarboxypropyltransferase</fullName>
        <ecNumber evidence="1">2.5.1.25</ecNumber>
    </recommendedName>
</protein>
<dbReference type="RefSeq" id="WP_113875860.1">
    <property type="nucleotide sequence ID" value="NZ_QNRF01000017.1"/>
</dbReference>
<evidence type="ECO:0000313" key="6">
    <source>
        <dbReference type="EMBL" id="RBO78368.1"/>
    </source>
</evidence>
<reference evidence="6 7" key="1">
    <citation type="submission" date="2018-06" db="EMBL/GenBank/DDBJ databases">
        <title>Genomic Encyclopedia of Type Strains, Phase III (KMG-III): the genomes of soil and plant-associated and newly described type strains.</title>
        <authorList>
            <person name="Whitman W."/>
        </authorList>
    </citation>
    <scope>NUCLEOTIDE SEQUENCE [LARGE SCALE GENOMIC DNA]</scope>
    <source>
        <strain evidence="6 7">CECT 7732</strain>
    </source>
</reference>
<keyword evidence="2" id="KW-0808">Transferase</keyword>
<comment type="caution">
    <text evidence="6">The sequence shown here is derived from an EMBL/GenBank/DDBJ whole genome shotgun (WGS) entry which is preliminary data.</text>
</comment>
<accession>A0A366CUE8</accession>
<evidence type="ECO:0000256" key="2">
    <source>
        <dbReference type="ARBA" id="ARBA00022679"/>
    </source>
</evidence>
<keyword evidence="3" id="KW-0949">S-adenosyl-L-methionine</keyword>
<dbReference type="EMBL" id="QNRF01000017">
    <property type="protein sequence ID" value="RBO78368.1"/>
    <property type="molecule type" value="Genomic_DNA"/>
</dbReference>
<sequence>MKLWLITHSEELKKSTGTGKLVKQALQQDCETIEWSRVEPHPEILALDKQNTLLVYPSNQAQEQTQPMINRPIKHLIIIDGTWQQARKIYNRSPYLHDFTHHEIRDIQSTYTKRRNQKQTGLCTAEVAIHLLTVHQHPAATKLQKAYDDFNQ</sequence>
<gene>
    <name evidence="6" type="ORF">DFP76_1177</name>
</gene>
<keyword evidence="7" id="KW-1185">Reference proteome</keyword>
<dbReference type="OrthoDB" id="370626at2"/>
<evidence type="ECO:0000313" key="7">
    <source>
        <dbReference type="Proteomes" id="UP000252086"/>
    </source>
</evidence>
<evidence type="ECO:0000256" key="4">
    <source>
        <dbReference type="ARBA" id="ARBA00022694"/>
    </source>
</evidence>
<keyword evidence="4" id="KW-0819">tRNA processing</keyword>